<gene>
    <name evidence="3" type="ORF">EZJ44_04855</name>
</gene>
<organism evidence="3 4">
    <name type="scientific">Arcanobacterium bovis</name>
    <dbReference type="NCBI Taxonomy" id="2529275"/>
    <lineage>
        <taxon>Bacteria</taxon>
        <taxon>Bacillati</taxon>
        <taxon>Actinomycetota</taxon>
        <taxon>Actinomycetes</taxon>
        <taxon>Actinomycetales</taxon>
        <taxon>Actinomycetaceae</taxon>
        <taxon>Arcanobacterium</taxon>
    </lineage>
</organism>
<comment type="caution">
    <text evidence="3">The sequence shown here is derived from an EMBL/GenBank/DDBJ whole genome shotgun (WGS) entry which is preliminary data.</text>
</comment>
<feature type="region of interest" description="Disordered" evidence="1">
    <location>
        <begin position="61"/>
        <end position="103"/>
    </location>
</feature>
<dbReference type="RefSeq" id="WP_131280784.1">
    <property type="nucleotide sequence ID" value="NZ_JBHSLR010000009.1"/>
</dbReference>
<evidence type="ECO:0000313" key="3">
    <source>
        <dbReference type="EMBL" id="TBW22155.1"/>
    </source>
</evidence>
<proteinExistence type="predicted"/>
<keyword evidence="2" id="KW-0472">Membrane</keyword>
<reference evidence="3 4" key="1">
    <citation type="submission" date="2019-02" db="EMBL/GenBank/DDBJ databases">
        <title>Arcanobacterium bovis sp. nov., isolated from the milk of a cow with mastitis.</title>
        <authorList>
            <person name="Sammra O."/>
            <person name="Foster G."/>
            <person name="Hassan A."/>
            <person name="Alssahen M."/>
            <person name="Laemmler C."/>
            <person name="Borowiak M."/>
            <person name="Malorny B."/>
            <person name="Abdulmawjood A."/>
        </authorList>
    </citation>
    <scope>NUCLEOTIDE SEQUENCE [LARGE SCALE GENOMIC DNA]</scope>
    <source>
        <strain evidence="3 4">C605018/01/1</strain>
    </source>
</reference>
<feature type="transmembrane region" description="Helical" evidence="2">
    <location>
        <begin position="32"/>
        <end position="51"/>
    </location>
</feature>
<dbReference type="Proteomes" id="UP000293036">
    <property type="component" value="Unassembled WGS sequence"/>
</dbReference>
<evidence type="ECO:0000256" key="2">
    <source>
        <dbReference type="SAM" id="Phobius"/>
    </source>
</evidence>
<sequence length="103" mass="11099">MRLSTSIFGLFVTTAGILTIVFSQGYKFDARISLVVILLAFAFLIGIGAFIKSNRDKKALESSTESSDSHETPAMDEATTDSTVHATTDATTDMTQDEVTSKL</sequence>
<dbReference type="AlphaFoldDB" id="A0A4Q9V288"/>
<accession>A0A4Q9V288</accession>
<keyword evidence="4" id="KW-1185">Reference proteome</keyword>
<keyword evidence="2" id="KW-1133">Transmembrane helix</keyword>
<feature type="compositionally biased region" description="Low complexity" evidence="1">
    <location>
        <begin position="80"/>
        <end position="94"/>
    </location>
</feature>
<keyword evidence="2" id="KW-0812">Transmembrane</keyword>
<dbReference type="EMBL" id="SJDT01000003">
    <property type="protein sequence ID" value="TBW22155.1"/>
    <property type="molecule type" value="Genomic_DNA"/>
</dbReference>
<evidence type="ECO:0000256" key="1">
    <source>
        <dbReference type="SAM" id="MobiDB-lite"/>
    </source>
</evidence>
<feature type="transmembrane region" description="Helical" evidence="2">
    <location>
        <begin position="7"/>
        <end position="26"/>
    </location>
</feature>
<name>A0A4Q9V288_9ACTO</name>
<protein>
    <submittedName>
        <fullName evidence="3">Uncharacterized protein</fullName>
    </submittedName>
</protein>
<evidence type="ECO:0000313" key="4">
    <source>
        <dbReference type="Proteomes" id="UP000293036"/>
    </source>
</evidence>